<sequence>MYLFYCLYRLLIHYFWHTGIHFASPQLGWSEGWRLLNTLTVCLNRFTVVWKRVKVKACLNLYFQPLPLDTSIH</sequence>
<reference evidence="1" key="1">
    <citation type="submission" date="2014-11" db="EMBL/GenBank/DDBJ databases">
        <authorList>
            <person name="Amaro Gonzalez C."/>
        </authorList>
    </citation>
    <scope>NUCLEOTIDE SEQUENCE</scope>
</reference>
<proteinExistence type="predicted"/>
<evidence type="ECO:0000313" key="1">
    <source>
        <dbReference type="EMBL" id="JAH28942.1"/>
    </source>
</evidence>
<dbReference type="EMBL" id="GBXM01079635">
    <property type="protein sequence ID" value="JAH28942.1"/>
    <property type="molecule type" value="Transcribed_RNA"/>
</dbReference>
<protein>
    <submittedName>
        <fullName evidence="1">Uncharacterized protein</fullName>
    </submittedName>
</protein>
<name>A0A0E9RJF9_ANGAN</name>
<organism evidence="1">
    <name type="scientific">Anguilla anguilla</name>
    <name type="common">European freshwater eel</name>
    <name type="synonym">Muraena anguilla</name>
    <dbReference type="NCBI Taxonomy" id="7936"/>
    <lineage>
        <taxon>Eukaryota</taxon>
        <taxon>Metazoa</taxon>
        <taxon>Chordata</taxon>
        <taxon>Craniata</taxon>
        <taxon>Vertebrata</taxon>
        <taxon>Euteleostomi</taxon>
        <taxon>Actinopterygii</taxon>
        <taxon>Neopterygii</taxon>
        <taxon>Teleostei</taxon>
        <taxon>Anguilliformes</taxon>
        <taxon>Anguillidae</taxon>
        <taxon>Anguilla</taxon>
    </lineage>
</organism>
<dbReference type="AlphaFoldDB" id="A0A0E9RJF9"/>
<accession>A0A0E9RJF9</accession>
<reference evidence="1" key="2">
    <citation type="journal article" date="2015" name="Fish Shellfish Immunol.">
        <title>Early steps in the European eel (Anguilla anguilla)-Vibrio vulnificus interaction in the gills: Role of the RtxA13 toxin.</title>
        <authorList>
            <person name="Callol A."/>
            <person name="Pajuelo D."/>
            <person name="Ebbesson L."/>
            <person name="Teles M."/>
            <person name="MacKenzie S."/>
            <person name="Amaro C."/>
        </authorList>
    </citation>
    <scope>NUCLEOTIDE SEQUENCE</scope>
</reference>